<dbReference type="InterPro" id="IPR006553">
    <property type="entry name" value="Leu-rich_rpt_Cys-con_subtyp"/>
</dbReference>
<evidence type="ECO:0000256" key="2">
    <source>
        <dbReference type="SAM" id="MobiDB-lite"/>
    </source>
</evidence>
<keyword evidence="1" id="KW-0833">Ubl conjugation pathway</keyword>
<gene>
    <name evidence="4" type="ORF">L798_03956</name>
</gene>
<dbReference type="GO" id="GO:0019005">
    <property type="term" value="C:SCF ubiquitin ligase complex"/>
    <property type="evidence" value="ECO:0007669"/>
    <property type="project" value="TreeGrafter"/>
</dbReference>
<feature type="compositionally biased region" description="Basic and acidic residues" evidence="2">
    <location>
        <begin position="35"/>
        <end position="51"/>
    </location>
</feature>
<dbReference type="PANTHER" id="PTHR16134">
    <property type="entry name" value="F-BOX/TPR REPEAT PROTEIN POF3"/>
    <property type="match status" value="1"/>
</dbReference>
<dbReference type="AlphaFoldDB" id="A0A067RE62"/>
<evidence type="ECO:0000259" key="3">
    <source>
        <dbReference type="PROSITE" id="PS50181"/>
    </source>
</evidence>
<dbReference type="STRING" id="136037.A0A067RE62"/>
<dbReference type="OrthoDB" id="10257471at2759"/>
<dbReference type="InterPro" id="IPR036047">
    <property type="entry name" value="F-box-like_dom_sf"/>
</dbReference>
<feature type="domain" description="F-box" evidence="3">
    <location>
        <begin position="137"/>
        <end position="184"/>
    </location>
</feature>
<dbReference type="SMART" id="SM00367">
    <property type="entry name" value="LRR_CC"/>
    <property type="match status" value="3"/>
</dbReference>
<proteinExistence type="predicted"/>
<dbReference type="EMBL" id="KK852561">
    <property type="protein sequence ID" value="KDR21323.1"/>
    <property type="molecule type" value="Genomic_DNA"/>
</dbReference>
<dbReference type="Proteomes" id="UP000027135">
    <property type="component" value="Unassembled WGS sequence"/>
</dbReference>
<dbReference type="Gene3D" id="3.80.10.10">
    <property type="entry name" value="Ribonuclease Inhibitor"/>
    <property type="match status" value="1"/>
</dbReference>
<dbReference type="PANTHER" id="PTHR16134:SF148">
    <property type="entry name" value="S-PHASE KINASE-ASSOCIATED PROTEIN 2, ISOFORM A"/>
    <property type="match status" value="1"/>
</dbReference>
<dbReference type="InterPro" id="IPR032675">
    <property type="entry name" value="LRR_dom_sf"/>
</dbReference>
<dbReference type="Gene3D" id="1.20.1280.50">
    <property type="match status" value="1"/>
</dbReference>
<dbReference type="InterPro" id="IPR001810">
    <property type="entry name" value="F-box_dom"/>
</dbReference>
<dbReference type="Pfam" id="PF12937">
    <property type="entry name" value="F-box-like"/>
    <property type="match status" value="1"/>
</dbReference>
<evidence type="ECO:0000313" key="4">
    <source>
        <dbReference type="EMBL" id="KDR21323.1"/>
    </source>
</evidence>
<dbReference type="PROSITE" id="PS50181">
    <property type="entry name" value="FBOX"/>
    <property type="match status" value="1"/>
</dbReference>
<evidence type="ECO:0000313" key="5">
    <source>
        <dbReference type="Proteomes" id="UP000027135"/>
    </source>
</evidence>
<protein>
    <submittedName>
        <fullName evidence="4">F-box/LRR-repeat protein 7</fullName>
    </submittedName>
</protein>
<dbReference type="GO" id="GO:0031146">
    <property type="term" value="P:SCF-dependent proteasomal ubiquitin-dependent protein catabolic process"/>
    <property type="evidence" value="ECO:0007669"/>
    <property type="project" value="TreeGrafter"/>
</dbReference>
<feature type="region of interest" description="Disordered" evidence="2">
    <location>
        <begin position="27"/>
        <end position="56"/>
    </location>
</feature>
<sequence>MIAVRVVKLDQNVYCKNILKVNKKMKRTKNQNKVGPEEARMDSELSEKTDCDDTTASSSLPQENVCYHLRNRPIFYFNNCGKHDESIYISHEENVSSIRGTGYTESKNFKGWPQINVNTFSQELQTLSKNTGRFISEPTIMRLPNEMLTMIFSYFDVRELSTAVAPVCKHWYTVAHSSVLWRKLCFNGDGISTEKAKCLLTKSPLLSELIISCRDDVDELLCQLCRTNQHVQSVAIKRCTNSEVVNSWDWPLLRARYLNRLIKCCPKIRTLKLNELCIRSDKFFHDLGLLLPNLTCLHLSLNHFLKPKHIKNIATKCCSLARLWLSGECCCGRKEEWENAYQTLFRQRWKTLTHLQFDASKLTDDVFKDLSLCVNLRSLHIHKATYLFCVGLTAVGTLPNLISLRLHKANHLCSTTLLSLFQNRNLGILVYLSLAGCTCINDDCAAIIALHCSQIHLLSLALIEGITDKGIETIVKHCSSLHYLDIYCMKNVTGTSFSYISQYAHDLNFLVVENVCNNEKEANLKALSALNSNLKVHRRNMWKTGGIYGCRLLQ</sequence>
<dbReference type="OMA" id="ANIAHRC"/>
<dbReference type="SUPFAM" id="SSF52047">
    <property type="entry name" value="RNI-like"/>
    <property type="match status" value="1"/>
</dbReference>
<keyword evidence="5" id="KW-1185">Reference proteome</keyword>
<dbReference type="eggNOG" id="KOG1947">
    <property type="taxonomic scope" value="Eukaryota"/>
</dbReference>
<evidence type="ECO:0000256" key="1">
    <source>
        <dbReference type="ARBA" id="ARBA00022786"/>
    </source>
</evidence>
<dbReference type="SUPFAM" id="SSF81383">
    <property type="entry name" value="F-box domain"/>
    <property type="match status" value="1"/>
</dbReference>
<accession>A0A067RE62</accession>
<name>A0A067RE62_ZOONE</name>
<reference evidence="4 5" key="1">
    <citation type="journal article" date="2014" name="Nat. Commun.">
        <title>Molecular traces of alternative social organization in a termite genome.</title>
        <authorList>
            <person name="Terrapon N."/>
            <person name="Li C."/>
            <person name="Robertson H.M."/>
            <person name="Ji L."/>
            <person name="Meng X."/>
            <person name="Booth W."/>
            <person name="Chen Z."/>
            <person name="Childers C.P."/>
            <person name="Glastad K.M."/>
            <person name="Gokhale K."/>
            <person name="Gowin J."/>
            <person name="Gronenberg W."/>
            <person name="Hermansen R.A."/>
            <person name="Hu H."/>
            <person name="Hunt B.G."/>
            <person name="Huylmans A.K."/>
            <person name="Khalil S.M."/>
            <person name="Mitchell R.D."/>
            <person name="Munoz-Torres M.C."/>
            <person name="Mustard J.A."/>
            <person name="Pan H."/>
            <person name="Reese J.T."/>
            <person name="Scharf M.E."/>
            <person name="Sun F."/>
            <person name="Vogel H."/>
            <person name="Xiao J."/>
            <person name="Yang W."/>
            <person name="Yang Z."/>
            <person name="Yang Z."/>
            <person name="Zhou J."/>
            <person name="Zhu J."/>
            <person name="Brent C.S."/>
            <person name="Elsik C.G."/>
            <person name="Goodisman M.A."/>
            <person name="Liberles D.A."/>
            <person name="Roe R.M."/>
            <person name="Vargo E.L."/>
            <person name="Vilcinskas A."/>
            <person name="Wang J."/>
            <person name="Bornberg-Bauer E."/>
            <person name="Korb J."/>
            <person name="Zhang G."/>
            <person name="Liebig J."/>
        </authorList>
    </citation>
    <scope>NUCLEOTIDE SEQUENCE [LARGE SCALE GENOMIC DNA]</scope>
    <source>
        <tissue evidence="4">Whole organism</tissue>
    </source>
</reference>
<organism evidence="4 5">
    <name type="scientific">Zootermopsis nevadensis</name>
    <name type="common">Dampwood termite</name>
    <dbReference type="NCBI Taxonomy" id="136037"/>
    <lineage>
        <taxon>Eukaryota</taxon>
        <taxon>Metazoa</taxon>
        <taxon>Ecdysozoa</taxon>
        <taxon>Arthropoda</taxon>
        <taxon>Hexapoda</taxon>
        <taxon>Insecta</taxon>
        <taxon>Pterygota</taxon>
        <taxon>Neoptera</taxon>
        <taxon>Polyneoptera</taxon>
        <taxon>Dictyoptera</taxon>
        <taxon>Blattodea</taxon>
        <taxon>Blattoidea</taxon>
        <taxon>Termitoidae</taxon>
        <taxon>Termopsidae</taxon>
        <taxon>Zootermopsis</taxon>
    </lineage>
</organism>
<dbReference type="InParanoid" id="A0A067RE62"/>